<proteinExistence type="predicted"/>
<keyword evidence="1" id="KW-0812">Transmembrane</keyword>
<reference evidence="3" key="1">
    <citation type="submission" date="2017-09" db="EMBL/GenBank/DDBJ databases">
        <title>Depth-based differentiation of microbial function through sediment-hosted aquifers and enrichment of novel symbionts in the deep terrestrial subsurface.</title>
        <authorList>
            <person name="Probst A.J."/>
            <person name="Ladd B."/>
            <person name="Jarett J.K."/>
            <person name="Geller-Mcgrath D.E."/>
            <person name="Sieber C.M.K."/>
            <person name="Emerson J.B."/>
            <person name="Anantharaman K."/>
            <person name="Thomas B.C."/>
            <person name="Malmstrom R."/>
            <person name="Stieglmeier M."/>
            <person name="Klingl A."/>
            <person name="Woyke T."/>
            <person name="Ryan C.M."/>
            <person name="Banfield J.F."/>
        </authorList>
    </citation>
    <scope>NUCLEOTIDE SEQUENCE [LARGE SCALE GENOMIC DNA]</scope>
</reference>
<accession>A0A2H0YNL6</accession>
<sequence>MSRIEKEGKFISLQEAVKFCEHSQEYLSLRARQGKLKAVKFGRNWVTKKEWLDTYMASAENYKNNIKNNGKKLKKLREVKAIRKEVFPPKNLPVGNVVSEFFQTYFQKPNFHFGFALAMVLVLMIAAVGLLGKDSLKTVTDDVANVMLVAESKISEDEIYSAAVYDTAGVFKNYFKWIIQNPVVKIIEKNVKFVWQNGREGYKEFVLNWLRPSKPEPAKEGLVVIPSTEKDEEIKVKIKESFSDEVKVELTDKTSGIITPVFKTGEGDRYLYILVPIKN</sequence>
<evidence type="ECO:0000313" key="2">
    <source>
        <dbReference type="EMBL" id="PIS40097.1"/>
    </source>
</evidence>
<comment type="caution">
    <text evidence="2">The sequence shown here is derived from an EMBL/GenBank/DDBJ whole genome shotgun (WGS) entry which is preliminary data.</text>
</comment>
<keyword evidence="1" id="KW-0472">Membrane</keyword>
<gene>
    <name evidence="2" type="ORF">COT32_01565</name>
</gene>
<evidence type="ECO:0000313" key="3">
    <source>
        <dbReference type="Proteomes" id="UP000231472"/>
    </source>
</evidence>
<protein>
    <recommendedName>
        <fullName evidence="4">Helix-turn-helix domain-containing protein</fullName>
    </recommendedName>
</protein>
<name>A0A2H0YNL6_9BACT</name>
<dbReference type="EMBL" id="PEYC01000031">
    <property type="protein sequence ID" value="PIS40097.1"/>
    <property type="molecule type" value="Genomic_DNA"/>
</dbReference>
<evidence type="ECO:0000256" key="1">
    <source>
        <dbReference type="SAM" id="Phobius"/>
    </source>
</evidence>
<feature type="transmembrane region" description="Helical" evidence="1">
    <location>
        <begin position="111"/>
        <end position="132"/>
    </location>
</feature>
<dbReference type="AlphaFoldDB" id="A0A2H0YNL6"/>
<organism evidence="2 3">
    <name type="scientific">Candidatus Nealsonbacteria bacterium CG08_land_8_20_14_0_20_36_22</name>
    <dbReference type="NCBI Taxonomy" id="1974704"/>
    <lineage>
        <taxon>Bacteria</taxon>
        <taxon>Candidatus Nealsoniibacteriota</taxon>
    </lineage>
</organism>
<keyword evidence="1" id="KW-1133">Transmembrane helix</keyword>
<dbReference type="Proteomes" id="UP000231472">
    <property type="component" value="Unassembled WGS sequence"/>
</dbReference>
<evidence type="ECO:0008006" key="4">
    <source>
        <dbReference type="Google" id="ProtNLM"/>
    </source>
</evidence>